<feature type="region of interest" description="Disordered" evidence="1">
    <location>
        <begin position="668"/>
        <end position="693"/>
    </location>
</feature>
<dbReference type="AlphaFoldDB" id="A0A8C5LQL3"/>
<name>A0A8C5LQL3_9ANUR</name>
<dbReference type="Proteomes" id="UP000694569">
    <property type="component" value="Unplaced"/>
</dbReference>
<keyword evidence="4" id="KW-1185">Reference proteome</keyword>
<dbReference type="Ensembl" id="ENSLLET00000000625.1">
    <property type="protein sequence ID" value="ENSLLEP00000000598.1"/>
    <property type="gene ID" value="ENSLLEG00000000379.1"/>
</dbReference>
<dbReference type="PROSITE" id="PS50164">
    <property type="entry name" value="GIY_YIG"/>
    <property type="match status" value="1"/>
</dbReference>
<dbReference type="InterPro" id="IPR000305">
    <property type="entry name" value="GIY-YIG_endonuc"/>
</dbReference>
<dbReference type="Gene3D" id="3.40.1440.10">
    <property type="entry name" value="GIY-YIG endonuclease"/>
    <property type="match status" value="1"/>
</dbReference>
<feature type="compositionally biased region" description="Low complexity" evidence="1">
    <location>
        <begin position="684"/>
        <end position="693"/>
    </location>
</feature>
<dbReference type="InterPro" id="IPR035901">
    <property type="entry name" value="GIY-YIG_endonuc_sf"/>
</dbReference>
<evidence type="ECO:0000313" key="3">
    <source>
        <dbReference type="Ensembl" id="ENSLLEP00000000598.1"/>
    </source>
</evidence>
<dbReference type="SUPFAM" id="SSF82771">
    <property type="entry name" value="GIY-YIG endonuclease"/>
    <property type="match status" value="1"/>
</dbReference>
<accession>A0A8C5LQL3</accession>
<dbReference type="CDD" id="cd10442">
    <property type="entry name" value="GIY-YIG_PLEs"/>
    <property type="match status" value="1"/>
</dbReference>
<evidence type="ECO:0000259" key="2">
    <source>
        <dbReference type="PROSITE" id="PS50164"/>
    </source>
</evidence>
<sequence length="1060" mass="122566">MASDPKKTKRLETPRVLIRLCDSFFYTSEKMIAPMVPAKKSVRVFYKLHPVTMYKIICDTGERFGLEMTELKWCPLKEDSRELVGNLFIHYRALDPWNEVLLAQYVEKLQSELQEFNITNVSIHEVKDQTTLSQPVISEIEYNVYKLKLNYENFQVQQTKLSTLEILPVEFQNIQMLLADLEESRTRIAIFSHNAVGKSFFLNLLLLLTSESHEDYGKQEKRKILLPEEIEGNPTVKVVKDEQFGDLPEAVRDLLSSVEDDEQDFKNLVQPLCNPLIFSNKENVQSEEQFSKLSDYFTDRKRIEIEPYLMPEKEFDESFLTTTKCVIKVKYGTTFQMKIEYFDEEQLQNQLFELVSLYQASEETESTYIFQEMKERAVTSLKAKLSILTEYDEERFKNQLESFKSPEDIKLYEDIKTFAGKTELHIGKGINATEDRLALRAILKDHTRQQPDNPMILRKQIAAVKSIVVYVPSKLLYGGKEILDMPGTDDSDPLAMSFIQDALDTVDVVLLISEYAFTIAGQEVKDTLKTSRFIKNWMQNSEKYKLMLLSYTEKTWQLGKNDLKKLQKLFEQENSKRQKEMSELSKLIHPDSLSQSMKDNTITSRVLPVLYTSIHAMQGNAHEIIEENEDYLKYAGIDQLITHLDAFIVQRNTSLIKEIEEKISALQNKQKNEVTEDQESKNGTSSQSTSFAQESSFLKKNEDLFSGVKKKLEHIITETVEKKMESIFVKFAQHAMKRWTQIGNRVNNPGIFNPQFYGKNPLFKDKLYILFDDLDKEMSPVFETLIRELQAALAEYKSQAIALFTSELDGKRVNSHTVGNSLEHALTWHFGKTRSSMNEHTCKLTFEKHLKDSLKRHLLEPAYKDGIEHTKRKMGRHIKNVLSAVRTSFLKDIISLCNERWPSNLARFMVRACNPLISNPKSQPQGCTFCGDIKCSVCFYIESSSTFKSSNKGTIYIIQDRLNCASKNVIYLITCKKCSAQYVGQTTQSIRRRFVYHLSTIKCKKDLALPKHYNTADHSLQDISLMVIEQVTNESSILQREQYWISELNTLKPSGLNCIN</sequence>
<reference evidence="3" key="1">
    <citation type="submission" date="2025-08" db="UniProtKB">
        <authorList>
            <consortium name="Ensembl"/>
        </authorList>
    </citation>
    <scope>IDENTIFICATION</scope>
</reference>
<feature type="compositionally biased region" description="Basic and acidic residues" evidence="1">
    <location>
        <begin position="670"/>
        <end position="680"/>
    </location>
</feature>
<evidence type="ECO:0000313" key="4">
    <source>
        <dbReference type="Proteomes" id="UP000694569"/>
    </source>
</evidence>
<proteinExistence type="predicted"/>
<evidence type="ECO:0000256" key="1">
    <source>
        <dbReference type="SAM" id="MobiDB-lite"/>
    </source>
</evidence>
<feature type="domain" description="GIY-YIG" evidence="2">
    <location>
        <begin position="966"/>
        <end position="1054"/>
    </location>
</feature>
<dbReference type="GeneTree" id="ENSGT00980000201435"/>
<organism evidence="3 4">
    <name type="scientific">Leptobrachium leishanense</name>
    <name type="common">Leishan spiny toad</name>
    <dbReference type="NCBI Taxonomy" id="445787"/>
    <lineage>
        <taxon>Eukaryota</taxon>
        <taxon>Metazoa</taxon>
        <taxon>Chordata</taxon>
        <taxon>Craniata</taxon>
        <taxon>Vertebrata</taxon>
        <taxon>Euteleostomi</taxon>
        <taxon>Amphibia</taxon>
        <taxon>Batrachia</taxon>
        <taxon>Anura</taxon>
        <taxon>Pelobatoidea</taxon>
        <taxon>Megophryidae</taxon>
        <taxon>Leptobrachium</taxon>
    </lineage>
</organism>
<dbReference type="OrthoDB" id="9894437at2759"/>
<dbReference type="Pfam" id="PF01541">
    <property type="entry name" value="GIY-YIG"/>
    <property type="match status" value="1"/>
</dbReference>
<reference evidence="3" key="2">
    <citation type="submission" date="2025-09" db="UniProtKB">
        <authorList>
            <consortium name="Ensembl"/>
        </authorList>
    </citation>
    <scope>IDENTIFICATION</scope>
</reference>
<protein>
    <recommendedName>
        <fullName evidence="2">GIY-YIG domain-containing protein</fullName>
    </recommendedName>
</protein>